<accession>A0A7R9BDR0</accession>
<dbReference type="GO" id="GO:0006886">
    <property type="term" value="P:intracellular protein transport"/>
    <property type="evidence" value="ECO:0007669"/>
    <property type="project" value="InterPro"/>
</dbReference>
<organism evidence="2">
    <name type="scientific">Notodromas monacha</name>
    <dbReference type="NCBI Taxonomy" id="399045"/>
    <lineage>
        <taxon>Eukaryota</taxon>
        <taxon>Metazoa</taxon>
        <taxon>Ecdysozoa</taxon>
        <taxon>Arthropoda</taxon>
        <taxon>Crustacea</taxon>
        <taxon>Oligostraca</taxon>
        <taxon>Ostracoda</taxon>
        <taxon>Podocopa</taxon>
        <taxon>Podocopida</taxon>
        <taxon>Cypridocopina</taxon>
        <taxon>Cypridoidea</taxon>
        <taxon>Cyprididae</taxon>
        <taxon>Notodromas</taxon>
    </lineage>
</organism>
<dbReference type="AlphaFoldDB" id="A0A7R9BDR0"/>
<name>A0A7R9BDR0_9CRUS</name>
<proteinExistence type="predicted"/>
<dbReference type="OrthoDB" id="1792at2759"/>
<dbReference type="GO" id="GO:0005765">
    <property type="term" value="C:lysosomal membrane"/>
    <property type="evidence" value="ECO:0007669"/>
    <property type="project" value="TreeGrafter"/>
</dbReference>
<protein>
    <recommendedName>
        <fullName evidence="1">Vps16 N-terminal domain-containing protein</fullName>
    </recommendedName>
</protein>
<evidence type="ECO:0000313" key="3">
    <source>
        <dbReference type="Proteomes" id="UP000678499"/>
    </source>
</evidence>
<dbReference type="InterPro" id="IPR016534">
    <property type="entry name" value="VPS16"/>
</dbReference>
<dbReference type="GO" id="GO:0042144">
    <property type="term" value="P:vacuole fusion, non-autophagic"/>
    <property type="evidence" value="ECO:0007669"/>
    <property type="project" value="TreeGrafter"/>
</dbReference>
<reference evidence="2" key="1">
    <citation type="submission" date="2020-11" db="EMBL/GenBank/DDBJ databases">
        <authorList>
            <person name="Tran Van P."/>
        </authorList>
    </citation>
    <scope>NUCLEOTIDE SEQUENCE</scope>
</reference>
<dbReference type="GO" id="GO:0030897">
    <property type="term" value="C:HOPS complex"/>
    <property type="evidence" value="ECO:0007669"/>
    <property type="project" value="TreeGrafter"/>
</dbReference>
<dbReference type="Pfam" id="PF04841">
    <property type="entry name" value="Vps16_N"/>
    <property type="match status" value="1"/>
</dbReference>
<gene>
    <name evidence="2" type="ORF">NMOB1V02_LOCUS153</name>
</gene>
<dbReference type="EMBL" id="CAJPEX010000011">
    <property type="protein sequence ID" value="CAG0912361.1"/>
    <property type="molecule type" value="Genomic_DNA"/>
</dbReference>
<dbReference type="EMBL" id="OA882048">
    <property type="protein sequence ID" value="CAD7272209.1"/>
    <property type="molecule type" value="Genomic_DNA"/>
</dbReference>
<dbReference type="PANTHER" id="PTHR12811:SF0">
    <property type="entry name" value="VACUOLAR PROTEIN SORTING-ASSOCIATED PROTEIN 16 HOMOLOG"/>
    <property type="match status" value="1"/>
</dbReference>
<keyword evidence="3" id="KW-1185">Reference proteome</keyword>
<dbReference type="PANTHER" id="PTHR12811">
    <property type="entry name" value="VACUOLAR PROTEIN SORTING VPS16"/>
    <property type="match status" value="1"/>
</dbReference>
<dbReference type="GO" id="GO:0003779">
    <property type="term" value="F:actin binding"/>
    <property type="evidence" value="ECO:0007669"/>
    <property type="project" value="TreeGrafter"/>
</dbReference>
<dbReference type="GO" id="GO:0016197">
    <property type="term" value="P:endosomal transport"/>
    <property type="evidence" value="ECO:0007669"/>
    <property type="project" value="TreeGrafter"/>
</dbReference>
<sequence>MALVASEWHPLSPEKGIFFRKFEVDCMQWDGQLNLEDYKLYAAPFGGPVALIRDSRRIVRVSSIGASAKPFIFLFTPSGREIGVIKWNSGPILELGWSDTEDLIVVQEDGQVLLYDYLGNYRRTFAMGQVSFLARSRNL</sequence>
<evidence type="ECO:0000313" key="2">
    <source>
        <dbReference type="EMBL" id="CAD7272209.1"/>
    </source>
</evidence>
<dbReference type="GO" id="GO:0005768">
    <property type="term" value="C:endosome"/>
    <property type="evidence" value="ECO:0007669"/>
    <property type="project" value="TreeGrafter"/>
</dbReference>
<dbReference type="InterPro" id="IPR006926">
    <property type="entry name" value="Vps16_N"/>
</dbReference>
<dbReference type="Proteomes" id="UP000678499">
    <property type="component" value="Unassembled WGS sequence"/>
</dbReference>
<feature type="domain" description="Vps16 N-terminal" evidence="1">
    <location>
        <begin position="6"/>
        <end position="130"/>
    </location>
</feature>
<evidence type="ECO:0000259" key="1">
    <source>
        <dbReference type="Pfam" id="PF04841"/>
    </source>
</evidence>